<dbReference type="CDD" id="cd14036">
    <property type="entry name" value="STKc_GAK"/>
    <property type="match status" value="1"/>
</dbReference>
<feature type="compositionally biased region" description="Polar residues" evidence="3">
    <location>
        <begin position="760"/>
        <end position="789"/>
    </location>
</feature>
<dbReference type="GO" id="GO:2000369">
    <property type="term" value="P:regulation of clathrin-dependent endocytosis"/>
    <property type="evidence" value="ECO:0007669"/>
    <property type="project" value="TreeGrafter"/>
</dbReference>
<name>A0A3B4F3V9_9CICH</name>
<evidence type="ECO:0000256" key="2">
    <source>
        <dbReference type="ARBA" id="ARBA00022741"/>
    </source>
</evidence>
<dbReference type="FunFam" id="2.60.40.1110:FF:000001">
    <property type="entry name" value="cyclin-G-associated kinase isoform X2"/>
    <property type="match status" value="1"/>
</dbReference>
<feature type="region of interest" description="Disordered" evidence="3">
    <location>
        <begin position="883"/>
        <end position="933"/>
    </location>
</feature>
<dbReference type="FunFam" id="1.10.510.10:FF:000228">
    <property type="entry name" value="cyclin-G-associated kinase isoform X1"/>
    <property type="match status" value="1"/>
</dbReference>
<dbReference type="InterPro" id="IPR000719">
    <property type="entry name" value="Prot_kinase_dom"/>
</dbReference>
<dbReference type="SUPFAM" id="SSF49562">
    <property type="entry name" value="C2 domain (Calcium/lipid-binding domain, CaLB)"/>
    <property type="match status" value="1"/>
</dbReference>
<dbReference type="AlphaFoldDB" id="A0A3B4F3V9"/>
<dbReference type="Ensembl" id="ENSPNYT00000004740.1">
    <property type="protein sequence ID" value="ENSPNYP00000004623.1"/>
    <property type="gene ID" value="ENSPNYG00000003523.1"/>
</dbReference>
<feature type="compositionally biased region" description="Polar residues" evidence="3">
    <location>
        <begin position="1005"/>
        <end position="1017"/>
    </location>
</feature>
<dbReference type="SUPFAM" id="SSF52799">
    <property type="entry name" value="(Phosphotyrosine protein) phosphatases II"/>
    <property type="match status" value="1"/>
</dbReference>
<feature type="domain" description="C2 tensin-type" evidence="6">
    <location>
        <begin position="565"/>
        <end position="703"/>
    </location>
</feature>
<dbReference type="InterPro" id="IPR014020">
    <property type="entry name" value="Tensin_C2-dom"/>
</dbReference>
<dbReference type="Gene3D" id="3.90.190.10">
    <property type="entry name" value="Protein tyrosine phosphatase superfamily"/>
    <property type="match status" value="1"/>
</dbReference>
<evidence type="ECO:0000313" key="7">
    <source>
        <dbReference type="Ensembl" id="ENSPNYP00000004623.1"/>
    </source>
</evidence>
<protein>
    <submittedName>
        <fullName evidence="7">Cyclin G associated kinase</fullName>
    </submittedName>
</protein>
<dbReference type="Gene3D" id="1.10.287.110">
    <property type="entry name" value="DnaJ domain"/>
    <property type="match status" value="1"/>
</dbReference>
<dbReference type="GO" id="GO:0005524">
    <property type="term" value="F:ATP binding"/>
    <property type="evidence" value="ECO:0007669"/>
    <property type="project" value="InterPro"/>
</dbReference>
<dbReference type="PROSITE" id="PS51182">
    <property type="entry name" value="C2_TENSIN"/>
    <property type="match status" value="1"/>
</dbReference>
<dbReference type="GeneTree" id="ENSGT00940000159527"/>
<comment type="similarity">
    <text evidence="1">Belongs to the protein kinase superfamily. AGC Ser/Thr protein kinase family. PKC subfamily.</text>
</comment>
<dbReference type="Pfam" id="PF10409">
    <property type="entry name" value="PTEN_C2"/>
    <property type="match status" value="1"/>
</dbReference>
<feature type="region of interest" description="Disordered" evidence="3">
    <location>
        <begin position="979"/>
        <end position="1074"/>
    </location>
</feature>
<dbReference type="SUPFAM" id="SSF56112">
    <property type="entry name" value="Protein kinase-like (PK-like)"/>
    <property type="match status" value="1"/>
</dbReference>
<dbReference type="InterPro" id="IPR035892">
    <property type="entry name" value="C2_domain_sf"/>
</dbReference>
<dbReference type="PROSITE" id="PS51181">
    <property type="entry name" value="PPASE_TENSIN"/>
    <property type="match status" value="1"/>
</dbReference>
<dbReference type="InterPro" id="IPR008271">
    <property type="entry name" value="Ser/Thr_kinase_AS"/>
</dbReference>
<keyword evidence="2" id="KW-0547">Nucleotide-binding</keyword>
<dbReference type="InterPro" id="IPR029023">
    <property type="entry name" value="Tensin_phosphatase"/>
</dbReference>
<feature type="compositionally biased region" description="Low complexity" evidence="3">
    <location>
        <begin position="837"/>
        <end position="847"/>
    </location>
</feature>
<reference evidence="7" key="1">
    <citation type="submission" date="2023-09" db="UniProtKB">
        <authorList>
            <consortium name="Ensembl"/>
        </authorList>
    </citation>
    <scope>IDENTIFICATION</scope>
</reference>
<evidence type="ECO:0000259" key="5">
    <source>
        <dbReference type="PROSITE" id="PS51181"/>
    </source>
</evidence>
<gene>
    <name evidence="7" type="primary">GAK</name>
</gene>
<evidence type="ECO:0000259" key="4">
    <source>
        <dbReference type="PROSITE" id="PS50011"/>
    </source>
</evidence>
<evidence type="ECO:0000256" key="3">
    <source>
        <dbReference type="SAM" id="MobiDB-lite"/>
    </source>
</evidence>
<dbReference type="Pfam" id="PF00069">
    <property type="entry name" value="Pkinase"/>
    <property type="match status" value="1"/>
</dbReference>
<dbReference type="InterPro" id="IPR036869">
    <property type="entry name" value="J_dom_sf"/>
</dbReference>
<dbReference type="Gene3D" id="1.10.510.10">
    <property type="entry name" value="Transferase(Phosphotransferase) domain 1"/>
    <property type="match status" value="1"/>
</dbReference>
<dbReference type="InterPro" id="IPR011009">
    <property type="entry name" value="Kinase-like_dom_sf"/>
</dbReference>
<feature type="region of interest" description="Disordered" evidence="3">
    <location>
        <begin position="832"/>
        <end position="859"/>
    </location>
</feature>
<dbReference type="GO" id="GO:0045747">
    <property type="term" value="P:positive regulation of Notch signaling pathway"/>
    <property type="evidence" value="ECO:0007669"/>
    <property type="project" value="TreeGrafter"/>
</dbReference>
<dbReference type="SMART" id="SM01326">
    <property type="entry name" value="PTEN_C2"/>
    <property type="match status" value="1"/>
</dbReference>
<dbReference type="CDD" id="cd14564">
    <property type="entry name" value="PTP_GAK"/>
    <property type="match status" value="1"/>
</dbReference>
<feature type="region of interest" description="Disordered" evidence="3">
    <location>
        <begin position="741"/>
        <end position="789"/>
    </location>
</feature>
<dbReference type="GO" id="GO:0005737">
    <property type="term" value="C:cytoplasm"/>
    <property type="evidence" value="ECO:0007669"/>
    <property type="project" value="TreeGrafter"/>
</dbReference>
<dbReference type="SUPFAM" id="SSF46565">
    <property type="entry name" value="Chaperone J-domain"/>
    <property type="match status" value="1"/>
</dbReference>
<evidence type="ECO:0000259" key="6">
    <source>
        <dbReference type="PROSITE" id="PS51182"/>
    </source>
</evidence>
<organism evidence="7">
    <name type="scientific">Pundamilia nyererei</name>
    <dbReference type="NCBI Taxonomy" id="303518"/>
    <lineage>
        <taxon>Eukaryota</taxon>
        <taxon>Metazoa</taxon>
        <taxon>Chordata</taxon>
        <taxon>Craniata</taxon>
        <taxon>Vertebrata</taxon>
        <taxon>Euteleostomi</taxon>
        <taxon>Actinopterygii</taxon>
        <taxon>Neopterygii</taxon>
        <taxon>Teleostei</taxon>
        <taxon>Neoteleostei</taxon>
        <taxon>Acanthomorphata</taxon>
        <taxon>Ovalentaria</taxon>
        <taxon>Cichlomorphae</taxon>
        <taxon>Cichliformes</taxon>
        <taxon>Cichlidae</taxon>
        <taxon>African cichlids</taxon>
        <taxon>Pseudocrenilabrinae</taxon>
        <taxon>Haplochromini</taxon>
        <taxon>Pundamilia</taxon>
    </lineage>
</organism>
<accession>A0A3B4F3V9</accession>
<dbReference type="PROSITE" id="PS50011">
    <property type="entry name" value="PROTEIN_KINASE_DOM"/>
    <property type="match status" value="1"/>
</dbReference>
<dbReference type="SMART" id="SM00220">
    <property type="entry name" value="S_TKc"/>
    <property type="match status" value="1"/>
</dbReference>
<proteinExistence type="inferred from homology"/>
<evidence type="ECO:0000256" key="1">
    <source>
        <dbReference type="ARBA" id="ARBA00005490"/>
    </source>
</evidence>
<dbReference type="FunFam" id="3.90.190.10:FF:000008">
    <property type="entry name" value="putative tyrosine-protein phosphatase auxilin isoform X2"/>
    <property type="match status" value="1"/>
</dbReference>
<feature type="compositionally biased region" description="Polar residues" evidence="3">
    <location>
        <begin position="1025"/>
        <end position="1048"/>
    </location>
</feature>
<dbReference type="GO" id="GO:0004674">
    <property type="term" value="F:protein serine/threonine kinase activity"/>
    <property type="evidence" value="ECO:0007669"/>
    <property type="project" value="TreeGrafter"/>
</dbReference>
<sequence>MSLFQSALDFLAGPGSSGAASRDQNDFVGQVVELGDMKLRIRRVIAEGGFAFVYEAQDMSSGKDYALKRLLSNEEEKNKEIIQEVCFMKKLSGHPNTVQFCSAASISKEESDTGQAEFLILTELCKGQLVDFIKRVEQKAPLSCDTVLKIFYQACRAVQHMHKQKPPVIHRDLKIENLLISNQGTIKLCDFGSATTVSHYPDYSWSAQKRSMVEDEITRNTTPAYRTPEMIDLYSNFPINEKQDIWALGCILYLLCFKQHPFEDGAKLQIVNGKYSMPQNDMKYTVYHDLIRSMLKVNPEERLSITELVNQLQEIAAARNVNPKSPITELLEQNGGFGNNGAQPSMQIHNSHNNAGVYDPDQSGSGLFDILKGGTERFLTNIKDTSSKVIQSVASYAKGDLDISYITSRIAVMSFPAEGVESAIKNNIEDVRLFLDSRHAGHYAVYNLSKRSYRPSRFHNRVSECNWQLRRAPNLRSLYSVCKNMHLWLKQDQRNICVVHCLDGRAASAVAVCSFLCFCRLFTTAEAAVYMFSMKRCPPGIAPSHKRYIEYMCDMMAEEPIIPHSKPVVIRSIIMTPVPLFNKQRNGCRPFCEVYVGDERVLTTSQEYDRMQDFKMEDGKAEIPLNVTVQGDVLVVIYHARSTLGGRLQAKMASMKMFQIQFHTGFVPRNATTVKFAKYDLDACDIQEKYPDLFQVNLDIEVEPRDRPSTKTPPWEGFQTKGLNPKILFSSRDEQQEILSKFGKPELPRLPGSSAFYDSESAQPAQTPDSSNATEPESPMSNDTNSSNFFQTLDWEGNVLSYSVLLICNAASPATQEAPPEDTADLLGLNCDPQPPTMSSTSSSAPQHGDQGGMKAASSNSDLLNDLFAPPAGQTGAVQEDLFFSGPASGATPDQKPMGDLFDPFGMGSGSGVGSSVGSSRQASGPDLFGDLLGSDSSATSGFGSAHSNATPASNTNCQSYKRLHLSHLHLFPIGSSSSNLSGPSLSTKGPSSSSSSAKPQAQPWQSARPTSAQNKPWISGSGPKGSSASQPAGTQSSKPNYNLNFSSVIGGREERGVRGPGFGPKPKVKEDDFGDLLSTQGFASKTDKKGPRTIAEMRRQEITKDMDPLKLQILDWIEGKERNIRALLSTLHTVLWEGETRWKPVGMADLVSADQVHYQILSSVCETTGFEMNLEYEFTVFFQYECSCFSVFNSVLNSKPLNSLQATGQPYEQYAKMIFMELNDAWSEFENQGSKALF</sequence>
<dbReference type="PANTHER" id="PTHR22967:SF105">
    <property type="entry name" value="CYCLIN-G-ASSOCIATED KINASE"/>
    <property type="match status" value="1"/>
</dbReference>
<feature type="domain" description="Protein kinase" evidence="4">
    <location>
        <begin position="39"/>
        <end position="316"/>
    </location>
</feature>
<dbReference type="PANTHER" id="PTHR22967">
    <property type="entry name" value="SERINE/THREONINE PROTEIN KINASE"/>
    <property type="match status" value="1"/>
</dbReference>
<dbReference type="GO" id="GO:0035612">
    <property type="term" value="F:AP-2 adaptor complex binding"/>
    <property type="evidence" value="ECO:0007669"/>
    <property type="project" value="TreeGrafter"/>
</dbReference>
<feature type="domain" description="Phosphatase tensin-type" evidence="5">
    <location>
        <begin position="392"/>
        <end position="559"/>
    </location>
</feature>
<dbReference type="Gene3D" id="2.60.40.1110">
    <property type="match status" value="1"/>
</dbReference>
<dbReference type="PROSITE" id="PS00108">
    <property type="entry name" value="PROTEIN_KINASE_ST"/>
    <property type="match status" value="1"/>
</dbReference>
<feature type="compositionally biased region" description="Low complexity" evidence="3">
    <location>
        <begin position="979"/>
        <end position="1004"/>
    </location>
</feature>
<dbReference type="InterPro" id="IPR029021">
    <property type="entry name" value="Prot-tyrosine_phosphatase-like"/>
</dbReference>
<dbReference type="STRING" id="303518.ENSPNYP00000004623"/>